<dbReference type="Proteomes" id="UP000694240">
    <property type="component" value="Chromosome 12"/>
</dbReference>
<dbReference type="PANTHER" id="PTHR48478">
    <property type="entry name" value="LECTIN-LIKE"/>
    <property type="match status" value="1"/>
</dbReference>
<dbReference type="InterPro" id="IPR000157">
    <property type="entry name" value="TIR_dom"/>
</dbReference>
<dbReference type="FunFam" id="3.40.50.10140:FF:000007">
    <property type="entry name" value="Disease resistance protein (TIR-NBS-LRR class)"/>
    <property type="match status" value="1"/>
</dbReference>
<keyword evidence="4" id="KW-1185">Reference proteome</keyword>
<feature type="domain" description="TIR" evidence="2">
    <location>
        <begin position="12"/>
        <end position="177"/>
    </location>
</feature>
<dbReference type="InterPro" id="IPR052147">
    <property type="entry name" value="PP2-like/Lectin"/>
</dbReference>
<sequence>MASSSKVEQIPPKHQVFISFRGIQLRRGFLSFLVPALLREKVNVYIDETELRSRDLKHLFKRIEESTVAVVIFSNRYTESRWCLDELVKIKERMTEGKLEVIPIFYQVSVDNVKTLEGSFGTNFRKTKRKNRDELEEIRKWEGALKSIPQKFGLSSFKYSTEYDLLTAIVEEVKKVLNHITMEEAAAAEANNYRKLMEGFIHHIVPSLLLTMLIAPHFRKLCLSFAAFLLFLWLIGTFLESQEKQASTYKTKIGQVVKHWGEKVIKMSLDLVLKRWEKKSFMLYARQLYIVWSETSQYWTWCPLNESSDGMSTEVAKLNGVYWLEVIGGFQTKNLSPGTTYEVVFVMKLKESAFGWETPVTLKLQLPNNSSQTRMERTINFKELPRKKWVDIQVGEFVAPPMDAAGDIHFSMYQFDVSACKTGLIVKEVVGKFEMEKLTPNSLYEAVFVVKLIDSAKRWDFRVEIPAGEFTTSPEHLSGKIEFSMLEVKSGQWKSGLIVKGVAIRPKN</sequence>
<evidence type="ECO:0000313" key="3">
    <source>
        <dbReference type="EMBL" id="KAG7542192.1"/>
    </source>
</evidence>
<dbReference type="SMART" id="SM00255">
    <property type="entry name" value="TIR"/>
    <property type="match status" value="1"/>
</dbReference>
<dbReference type="GO" id="GO:0030246">
    <property type="term" value="F:carbohydrate binding"/>
    <property type="evidence" value="ECO:0007669"/>
    <property type="project" value="InterPro"/>
</dbReference>
<dbReference type="Pfam" id="PF14299">
    <property type="entry name" value="PP2"/>
    <property type="match status" value="2"/>
</dbReference>
<dbReference type="GO" id="GO:0016798">
    <property type="term" value="F:hydrolase activity, acting on glycosyl bonds"/>
    <property type="evidence" value="ECO:0007669"/>
    <property type="project" value="InterPro"/>
</dbReference>
<proteinExistence type="predicted"/>
<protein>
    <submittedName>
        <fullName evidence="3">Toll/interleukin-1 receptor homology (TIR) domain</fullName>
    </submittedName>
</protein>
<comment type="caution">
    <text evidence="3">The sequence shown here is derived from an EMBL/GenBank/DDBJ whole genome shotgun (WGS) entry which is preliminary data.</text>
</comment>
<dbReference type="Pfam" id="PF01582">
    <property type="entry name" value="TIR"/>
    <property type="match status" value="1"/>
</dbReference>
<gene>
    <name evidence="3" type="ORF">ISN45_Aa07g021970</name>
</gene>
<name>A0A8T1Y4P1_9BRAS</name>
<keyword evidence="1" id="KW-0520">NAD</keyword>
<organism evidence="3 4">
    <name type="scientific">Arabidopsis thaliana x Arabidopsis arenosa</name>
    <dbReference type="NCBI Taxonomy" id="1240361"/>
    <lineage>
        <taxon>Eukaryota</taxon>
        <taxon>Viridiplantae</taxon>
        <taxon>Streptophyta</taxon>
        <taxon>Embryophyta</taxon>
        <taxon>Tracheophyta</taxon>
        <taxon>Spermatophyta</taxon>
        <taxon>Magnoliopsida</taxon>
        <taxon>eudicotyledons</taxon>
        <taxon>Gunneridae</taxon>
        <taxon>Pentapetalae</taxon>
        <taxon>rosids</taxon>
        <taxon>malvids</taxon>
        <taxon>Brassicales</taxon>
        <taxon>Brassicaceae</taxon>
        <taxon>Camelineae</taxon>
        <taxon>Arabidopsis</taxon>
    </lineage>
</organism>
<dbReference type="InterPro" id="IPR025886">
    <property type="entry name" value="PP2-like"/>
</dbReference>
<evidence type="ECO:0000256" key="1">
    <source>
        <dbReference type="ARBA" id="ARBA00023027"/>
    </source>
</evidence>
<reference evidence="3 4" key="1">
    <citation type="submission" date="2020-12" db="EMBL/GenBank/DDBJ databases">
        <title>Concerted genomic and epigenomic changes stabilize Arabidopsis allopolyploids.</title>
        <authorList>
            <person name="Chen Z."/>
        </authorList>
    </citation>
    <scope>NUCLEOTIDE SEQUENCE [LARGE SCALE GENOMIC DNA]</scope>
    <source>
        <strain evidence="3">Allo738</strain>
        <tissue evidence="3">Leaf</tissue>
    </source>
</reference>
<dbReference type="EMBL" id="JAEFBK010000012">
    <property type="protein sequence ID" value="KAG7542192.1"/>
    <property type="molecule type" value="Genomic_DNA"/>
</dbReference>
<accession>A0A8T1Y4P1</accession>
<keyword evidence="3" id="KW-0675">Receptor</keyword>
<dbReference type="AlphaFoldDB" id="A0A8T1Y4P1"/>
<evidence type="ECO:0000313" key="4">
    <source>
        <dbReference type="Proteomes" id="UP000694240"/>
    </source>
</evidence>
<dbReference type="GO" id="GO:0007165">
    <property type="term" value="P:signal transduction"/>
    <property type="evidence" value="ECO:0007669"/>
    <property type="project" value="InterPro"/>
</dbReference>
<dbReference type="PANTHER" id="PTHR48478:SF1">
    <property type="entry name" value="LECTIN-LIKE"/>
    <property type="match status" value="1"/>
</dbReference>
<dbReference type="PROSITE" id="PS50104">
    <property type="entry name" value="TIR"/>
    <property type="match status" value="1"/>
</dbReference>
<evidence type="ECO:0000259" key="2">
    <source>
        <dbReference type="PROSITE" id="PS50104"/>
    </source>
</evidence>